<organism evidence="6 7">
    <name type="scientific">Aureimonas fodinaquatilis</name>
    <dbReference type="NCBI Taxonomy" id="2565783"/>
    <lineage>
        <taxon>Bacteria</taxon>
        <taxon>Pseudomonadati</taxon>
        <taxon>Pseudomonadota</taxon>
        <taxon>Alphaproteobacteria</taxon>
        <taxon>Hyphomicrobiales</taxon>
        <taxon>Aurantimonadaceae</taxon>
        <taxon>Aureimonas</taxon>
    </lineage>
</organism>
<dbReference type="EMBL" id="VTWH01000005">
    <property type="protein sequence ID" value="KAA0968434.1"/>
    <property type="molecule type" value="Genomic_DNA"/>
</dbReference>
<evidence type="ECO:0000313" key="7">
    <source>
        <dbReference type="Proteomes" id="UP000324738"/>
    </source>
</evidence>
<dbReference type="AlphaFoldDB" id="A0A5B0DNV9"/>
<accession>A0A5B0DNV9</accession>
<feature type="transmembrane region" description="Helical" evidence="5">
    <location>
        <begin position="107"/>
        <end position="128"/>
    </location>
</feature>
<dbReference type="OrthoDB" id="7064507at2"/>
<reference evidence="6 7" key="1">
    <citation type="submission" date="2019-08" db="EMBL/GenBank/DDBJ databases">
        <title>Aureimonas fodiniaquatilis sp. nov., isolated from a coal mine wastewater.</title>
        <authorList>
            <person name="Kim W."/>
        </authorList>
    </citation>
    <scope>NUCLEOTIDE SEQUENCE [LARGE SCALE GENOMIC DNA]</scope>
    <source>
        <strain evidence="6 7">CAU 1482</strain>
    </source>
</reference>
<keyword evidence="3 5" id="KW-1133">Transmembrane helix</keyword>
<keyword evidence="7" id="KW-1185">Reference proteome</keyword>
<feature type="transmembrane region" description="Helical" evidence="5">
    <location>
        <begin position="74"/>
        <end position="95"/>
    </location>
</feature>
<proteinExistence type="predicted"/>
<comment type="caution">
    <text evidence="6">The sequence shown here is derived from an EMBL/GenBank/DDBJ whole genome shotgun (WGS) entry which is preliminary data.</text>
</comment>
<feature type="transmembrane region" description="Helical" evidence="5">
    <location>
        <begin position="52"/>
        <end position="69"/>
    </location>
</feature>
<feature type="transmembrane region" description="Helical" evidence="5">
    <location>
        <begin position="12"/>
        <end position="32"/>
    </location>
</feature>
<evidence type="ECO:0000256" key="2">
    <source>
        <dbReference type="ARBA" id="ARBA00022692"/>
    </source>
</evidence>
<dbReference type="InterPro" id="IPR032808">
    <property type="entry name" value="DoxX"/>
</dbReference>
<dbReference type="Proteomes" id="UP000324738">
    <property type="component" value="Unassembled WGS sequence"/>
</dbReference>
<sequence length="136" mass="14604">MIECVLRSPAMALLARIVLTFPFWASGLAKLFDFTGTVNEMALFGLYPPEAIGISVIVVQLVGSALIILNRLTWLGAGALGIFTALTIPLVHHFWSITDEPAKTIAFHTAMEHIGMIGGLLVVAVLAAESRRMDAT</sequence>
<name>A0A5B0DNV9_9HYPH</name>
<comment type="subcellular location">
    <subcellularLocation>
        <location evidence="1">Membrane</location>
        <topology evidence="1">Multi-pass membrane protein</topology>
    </subcellularLocation>
</comment>
<keyword evidence="2 5" id="KW-0812">Transmembrane</keyword>
<dbReference type="RefSeq" id="WP_149301383.1">
    <property type="nucleotide sequence ID" value="NZ_VTWH01000005.1"/>
</dbReference>
<gene>
    <name evidence="6" type="ORF">FPY71_16180</name>
</gene>
<evidence type="ECO:0000256" key="1">
    <source>
        <dbReference type="ARBA" id="ARBA00004141"/>
    </source>
</evidence>
<dbReference type="GO" id="GO:0016020">
    <property type="term" value="C:membrane"/>
    <property type="evidence" value="ECO:0007669"/>
    <property type="project" value="UniProtKB-SubCell"/>
</dbReference>
<evidence type="ECO:0000256" key="4">
    <source>
        <dbReference type="ARBA" id="ARBA00023136"/>
    </source>
</evidence>
<protein>
    <submittedName>
        <fullName evidence="6">DoxX family protein</fullName>
    </submittedName>
</protein>
<evidence type="ECO:0000256" key="5">
    <source>
        <dbReference type="SAM" id="Phobius"/>
    </source>
</evidence>
<evidence type="ECO:0000256" key="3">
    <source>
        <dbReference type="ARBA" id="ARBA00022989"/>
    </source>
</evidence>
<evidence type="ECO:0000313" key="6">
    <source>
        <dbReference type="EMBL" id="KAA0968434.1"/>
    </source>
</evidence>
<dbReference type="Pfam" id="PF07681">
    <property type="entry name" value="DoxX"/>
    <property type="match status" value="1"/>
</dbReference>
<keyword evidence="4 5" id="KW-0472">Membrane</keyword>